<dbReference type="InterPro" id="IPR011545">
    <property type="entry name" value="DEAD/DEAH_box_helicase_dom"/>
</dbReference>
<dbReference type="AlphaFoldDB" id="A0A1Y1RUS9"/>
<evidence type="ECO:0000313" key="12">
    <source>
        <dbReference type="Proteomes" id="UP000192343"/>
    </source>
</evidence>
<keyword evidence="12" id="KW-1185">Reference proteome</keyword>
<dbReference type="EMBL" id="MWQY01000019">
    <property type="protein sequence ID" value="ORC32838.1"/>
    <property type="molecule type" value="Genomic_DNA"/>
</dbReference>
<accession>A0A1Y1RUS9</accession>
<dbReference type="GO" id="GO:0003676">
    <property type="term" value="F:nucleic acid binding"/>
    <property type="evidence" value="ECO:0007669"/>
    <property type="project" value="InterPro"/>
</dbReference>
<dbReference type="Pfam" id="PF22590">
    <property type="entry name" value="Cas3-like_C_2"/>
    <property type="match status" value="1"/>
</dbReference>
<keyword evidence="3" id="KW-0479">Metal-binding</keyword>
<keyword evidence="11" id="KW-0540">Nuclease</keyword>
<dbReference type="InterPro" id="IPR038257">
    <property type="entry name" value="CRISPR-assoc_Cas3_HD_sf"/>
</dbReference>
<dbReference type="Gene3D" id="1.10.3210.30">
    <property type="match status" value="1"/>
</dbReference>
<evidence type="ECO:0000259" key="10">
    <source>
        <dbReference type="PROSITE" id="PS51643"/>
    </source>
</evidence>
<keyword evidence="6" id="KW-0347">Helicase</keyword>
<comment type="caution">
    <text evidence="11">The sequence shown here is derived from an EMBL/GenBank/DDBJ whole genome shotgun (WGS) entry which is preliminary data.</text>
</comment>
<keyword evidence="8" id="KW-0051">Antiviral defense</keyword>
<proteinExistence type="inferred from homology"/>
<dbReference type="SUPFAM" id="SSF52540">
    <property type="entry name" value="P-loop containing nucleoside triphosphate hydrolases"/>
    <property type="match status" value="1"/>
</dbReference>
<comment type="similarity">
    <text evidence="2">In the central section; belongs to the CRISPR-associated helicase Cas3 family.</text>
</comment>
<dbReference type="OrthoDB" id="9810236at2"/>
<protein>
    <submittedName>
        <fullName evidence="11">CRISPR-associated endonuclease Cas3</fullName>
    </submittedName>
</protein>
<keyword evidence="11" id="KW-0255">Endonuclease</keyword>
<evidence type="ECO:0000256" key="4">
    <source>
        <dbReference type="ARBA" id="ARBA00022741"/>
    </source>
</evidence>
<comment type="similarity">
    <text evidence="1">In the N-terminal section; belongs to the CRISPR-associated nuclease Cas3-HD family.</text>
</comment>
<dbReference type="Proteomes" id="UP000192343">
    <property type="component" value="Unassembled WGS sequence"/>
</dbReference>
<dbReference type="GO" id="GO:0016787">
    <property type="term" value="F:hydrolase activity"/>
    <property type="evidence" value="ECO:0007669"/>
    <property type="project" value="UniProtKB-KW"/>
</dbReference>
<feature type="domain" description="HD Cas3-type" evidence="10">
    <location>
        <begin position="15"/>
        <end position="186"/>
    </location>
</feature>
<evidence type="ECO:0000256" key="7">
    <source>
        <dbReference type="ARBA" id="ARBA00022840"/>
    </source>
</evidence>
<evidence type="ECO:0000256" key="5">
    <source>
        <dbReference type="ARBA" id="ARBA00022801"/>
    </source>
</evidence>
<sequence length="743" mass="83975">MKEIIAHVKQNPDGSWAIPQNLQDHLMGTAELSAAFARSFDSESWGYAIGIAHDSGKAPKKWQKYLRKKSGYGYDEEAHLENIPGKLEHSAPGAKLAEEIWGQGIGRILSFCIAGHHSGLPDWSGSQSTLAFRLQQAKVDKIPDDLRSLLQRTRIDKPPRKFDTTGLDLSFWIRMLFSCLVDADFLDTERYMDSGKHKDRGGYISIQELLIRFNSYMENLSRTSPDTKINRIRQTVLSDCRKAALLKPGFFSLTVPTGGGKTLSSMAFSLDHAALYRKDRIIYVIPYTSIIEQNTDVFRCALGTAQVVEHHSNLNEDDLTAKARLAAENWDAPVIVTTSVQFFESLFSAKSSRCRKLHNICNSVIILDEAQLLPAIFLDPILRTMELLVEHYQVSFVICTATQPALEKQEHIPEFPGIAAGSIREIVQDVPSLYRQLKRVNVKIPDDLKTPRTWEDLSAELQAYESVLCIVSDRKSCKELFHLMPHGTYHLSALMCAQHRSELIKQIKADLQAGVPTRVISTQLVEAGVDMDFPVVYRAIAGLDSIAQAAGRCNREGRLNENEQMGRVVLFVPPKRPPSGILRKAQETAVRILSTGIRDPIDQSVFYEYFSELYWKVNSLDDRDIIKRLTPDQKNLDISFRTAGEAFKIIDDTLQRSILVPYGEGDELITLLKNVGPERWLLRKLQRFTVNIYRYEFDELLNRGSIHEISPGIFSLICNVEYDDNTGLKTDSELFEPESYISC</sequence>
<dbReference type="InterPro" id="IPR006483">
    <property type="entry name" value="CRISPR-assoc_Cas3_HD"/>
</dbReference>
<dbReference type="CDD" id="cd17930">
    <property type="entry name" value="DEXHc_cas3"/>
    <property type="match status" value="1"/>
</dbReference>
<dbReference type="PROSITE" id="PS51192">
    <property type="entry name" value="HELICASE_ATP_BIND_1"/>
    <property type="match status" value="1"/>
</dbReference>
<evidence type="ECO:0000256" key="6">
    <source>
        <dbReference type="ARBA" id="ARBA00022806"/>
    </source>
</evidence>
<dbReference type="NCBIfam" id="TIGR01596">
    <property type="entry name" value="cas3_HD"/>
    <property type="match status" value="1"/>
</dbReference>
<keyword evidence="7" id="KW-0067">ATP-binding</keyword>
<dbReference type="Pfam" id="PF00270">
    <property type="entry name" value="DEAD"/>
    <property type="match status" value="1"/>
</dbReference>
<evidence type="ECO:0000256" key="2">
    <source>
        <dbReference type="ARBA" id="ARBA00009046"/>
    </source>
</evidence>
<dbReference type="InterPro" id="IPR054712">
    <property type="entry name" value="Cas3-like_dom"/>
</dbReference>
<name>A0A1Y1RUS9_9SPIO</name>
<dbReference type="GO" id="GO:0051607">
    <property type="term" value="P:defense response to virus"/>
    <property type="evidence" value="ECO:0007669"/>
    <property type="project" value="UniProtKB-KW"/>
</dbReference>
<dbReference type="InterPro" id="IPR027417">
    <property type="entry name" value="P-loop_NTPase"/>
</dbReference>
<evidence type="ECO:0000256" key="8">
    <source>
        <dbReference type="ARBA" id="ARBA00023118"/>
    </source>
</evidence>
<dbReference type="CDD" id="cd09641">
    <property type="entry name" value="Cas3''_I"/>
    <property type="match status" value="1"/>
</dbReference>
<evidence type="ECO:0000313" key="11">
    <source>
        <dbReference type="EMBL" id="ORC32838.1"/>
    </source>
</evidence>
<dbReference type="Gene3D" id="3.40.50.300">
    <property type="entry name" value="P-loop containing nucleotide triphosphate hydrolases"/>
    <property type="match status" value="2"/>
</dbReference>
<evidence type="ECO:0000259" key="9">
    <source>
        <dbReference type="PROSITE" id="PS51192"/>
    </source>
</evidence>
<keyword evidence="4" id="KW-0547">Nucleotide-binding</keyword>
<evidence type="ECO:0000256" key="1">
    <source>
        <dbReference type="ARBA" id="ARBA00006847"/>
    </source>
</evidence>
<dbReference type="GO" id="GO:0046872">
    <property type="term" value="F:metal ion binding"/>
    <property type="evidence" value="ECO:0007669"/>
    <property type="project" value="UniProtKB-KW"/>
</dbReference>
<dbReference type="STRING" id="1963862.B4O97_15400"/>
<reference evidence="11 12" key="1">
    <citation type="submission" date="2017-03" db="EMBL/GenBank/DDBJ databases">
        <title>Draft Genome sequence of Marispirochaeta sp. strain JC444.</title>
        <authorList>
            <person name="Shivani Y."/>
            <person name="Subhash Y."/>
            <person name="Sasikala C."/>
            <person name="Ramana C."/>
        </authorList>
    </citation>
    <scope>NUCLEOTIDE SEQUENCE [LARGE SCALE GENOMIC DNA]</scope>
    <source>
        <strain evidence="11 12">JC444</strain>
    </source>
</reference>
<dbReference type="GO" id="GO:0004519">
    <property type="term" value="F:endonuclease activity"/>
    <property type="evidence" value="ECO:0007669"/>
    <property type="project" value="UniProtKB-KW"/>
</dbReference>
<keyword evidence="5" id="KW-0378">Hydrolase</keyword>
<dbReference type="SMART" id="SM00487">
    <property type="entry name" value="DEXDc"/>
    <property type="match status" value="1"/>
</dbReference>
<dbReference type="InterPro" id="IPR014001">
    <property type="entry name" value="Helicase_ATP-bd"/>
</dbReference>
<dbReference type="GO" id="GO:0004386">
    <property type="term" value="F:helicase activity"/>
    <property type="evidence" value="ECO:0007669"/>
    <property type="project" value="UniProtKB-KW"/>
</dbReference>
<gene>
    <name evidence="11" type="ORF">B4O97_15400</name>
</gene>
<organism evidence="11 12">
    <name type="scientific">Marispirochaeta aestuarii</name>
    <dbReference type="NCBI Taxonomy" id="1963862"/>
    <lineage>
        <taxon>Bacteria</taxon>
        <taxon>Pseudomonadati</taxon>
        <taxon>Spirochaetota</taxon>
        <taxon>Spirochaetia</taxon>
        <taxon>Spirochaetales</taxon>
        <taxon>Spirochaetaceae</taxon>
        <taxon>Marispirochaeta</taxon>
    </lineage>
</organism>
<dbReference type="GO" id="GO:0005524">
    <property type="term" value="F:ATP binding"/>
    <property type="evidence" value="ECO:0007669"/>
    <property type="project" value="UniProtKB-KW"/>
</dbReference>
<evidence type="ECO:0000256" key="3">
    <source>
        <dbReference type="ARBA" id="ARBA00022723"/>
    </source>
</evidence>
<dbReference type="PROSITE" id="PS51643">
    <property type="entry name" value="HD_CAS3"/>
    <property type="match status" value="1"/>
</dbReference>
<dbReference type="RefSeq" id="WP_083052187.1">
    <property type="nucleotide sequence ID" value="NZ_MWQY01000019.1"/>
</dbReference>
<feature type="domain" description="Helicase ATP-binding" evidence="9">
    <location>
        <begin position="242"/>
        <end position="421"/>
    </location>
</feature>